<gene>
    <name evidence="2" type="ORF">BDA96_02G296200</name>
</gene>
<evidence type="ECO:0000256" key="1">
    <source>
        <dbReference type="SAM" id="SignalP"/>
    </source>
</evidence>
<evidence type="ECO:0000313" key="3">
    <source>
        <dbReference type="Proteomes" id="UP000807115"/>
    </source>
</evidence>
<evidence type="ECO:0000313" key="2">
    <source>
        <dbReference type="EMBL" id="KAG0544672.1"/>
    </source>
</evidence>
<sequence length="79" mass="9554">MGGWRLPLLHLYLLVVVLSQKKKLVADQYYRYKRRLEMAVRTESRSRGDIRYGNQQQQSLVTCMCIWMGKRNLHWWPSL</sequence>
<feature type="signal peptide" evidence="1">
    <location>
        <begin position="1"/>
        <end position="19"/>
    </location>
</feature>
<dbReference type="Proteomes" id="UP000807115">
    <property type="component" value="Chromosome 2"/>
</dbReference>
<accession>A0A921RT58</accession>
<reference evidence="2" key="1">
    <citation type="journal article" date="2019" name="BMC Genomics">
        <title>A new reference genome for Sorghum bicolor reveals high levels of sequence similarity between sweet and grain genotypes: implications for the genetics of sugar metabolism.</title>
        <authorList>
            <person name="Cooper E.A."/>
            <person name="Brenton Z.W."/>
            <person name="Flinn B.S."/>
            <person name="Jenkins J."/>
            <person name="Shu S."/>
            <person name="Flowers D."/>
            <person name="Luo F."/>
            <person name="Wang Y."/>
            <person name="Xia P."/>
            <person name="Barry K."/>
            <person name="Daum C."/>
            <person name="Lipzen A."/>
            <person name="Yoshinaga Y."/>
            <person name="Schmutz J."/>
            <person name="Saski C."/>
            <person name="Vermerris W."/>
            <person name="Kresovich S."/>
        </authorList>
    </citation>
    <scope>NUCLEOTIDE SEQUENCE</scope>
</reference>
<feature type="chain" id="PRO_5036766651" description="Secreted protein" evidence="1">
    <location>
        <begin position="20"/>
        <end position="79"/>
    </location>
</feature>
<dbReference type="EMBL" id="CM027681">
    <property type="protein sequence ID" value="KAG0544672.1"/>
    <property type="molecule type" value="Genomic_DNA"/>
</dbReference>
<name>A0A921RT58_SORBI</name>
<dbReference type="AlphaFoldDB" id="A0A921RT58"/>
<protein>
    <recommendedName>
        <fullName evidence="4">Secreted protein</fullName>
    </recommendedName>
</protein>
<organism evidence="2 3">
    <name type="scientific">Sorghum bicolor</name>
    <name type="common">Sorghum</name>
    <name type="synonym">Sorghum vulgare</name>
    <dbReference type="NCBI Taxonomy" id="4558"/>
    <lineage>
        <taxon>Eukaryota</taxon>
        <taxon>Viridiplantae</taxon>
        <taxon>Streptophyta</taxon>
        <taxon>Embryophyta</taxon>
        <taxon>Tracheophyta</taxon>
        <taxon>Spermatophyta</taxon>
        <taxon>Magnoliopsida</taxon>
        <taxon>Liliopsida</taxon>
        <taxon>Poales</taxon>
        <taxon>Poaceae</taxon>
        <taxon>PACMAD clade</taxon>
        <taxon>Panicoideae</taxon>
        <taxon>Andropogonodae</taxon>
        <taxon>Andropogoneae</taxon>
        <taxon>Sorghinae</taxon>
        <taxon>Sorghum</taxon>
    </lineage>
</organism>
<keyword evidence="1" id="KW-0732">Signal</keyword>
<proteinExistence type="predicted"/>
<comment type="caution">
    <text evidence="2">The sequence shown here is derived from an EMBL/GenBank/DDBJ whole genome shotgun (WGS) entry which is preliminary data.</text>
</comment>
<reference evidence="2" key="2">
    <citation type="submission" date="2020-10" db="EMBL/GenBank/DDBJ databases">
        <authorList>
            <person name="Cooper E.A."/>
            <person name="Brenton Z.W."/>
            <person name="Flinn B.S."/>
            <person name="Jenkins J."/>
            <person name="Shu S."/>
            <person name="Flowers D."/>
            <person name="Luo F."/>
            <person name="Wang Y."/>
            <person name="Xia P."/>
            <person name="Barry K."/>
            <person name="Daum C."/>
            <person name="Lipzen A."/>
            <person name="Yoshinaga Y."/>
            <person name="Schmutz J."/>
            <person name="Saski C."/>
            <person name="Vermerris W."/>
            <person name="Kresovich S."/>
        </authorList>
    </citation>
    <scope>NUCLEOTIDE SEQUENCE</scope>
</reference>
<evidence type="ECO:0008006" key="4">
    <source>
        <dbReference type="Google" id="ProtNLM"/>
    </source>
</evidence>